<dbReference type="EMBL" id="MW030576">
    <property type="protein sequence ID" value="QPI16538.1"/>
    <property type="molecule type" value="Genomic_DNA"/>
</dbReference>
<reference evidence="1" key="1">
    <citation type="submission" date="2020-08" db="EMBL/GenBank/DDBJ databases">
        <title>Bridging the membrane lipid divide: bacteria of the FCB group superphylum have the potential to synthesize archaeal ether lipids.</title>
        <authorList>
            <person name="Villanueva L."/>
            <person name="von Meijenfeldt F.A.B."/>
            <person name="Westbye A.B."/>
            <person name="Yadav S."/>
            <person name="Hopmans E.C."/>
            <person name="Dutilh B.E."/>
            <person name="Sinninghe Damste J.S."/>
        </authorList>
    </citation>
    <scope>NUCLEOTIDE SEQUENCE</scope>
    <source>
        <strain evidence="1">NIOZ-UU159</strain>
    </source>
</reference>
<gene>
    <name evidence="1" type="ORF">NIOZUU159_00026</name>
</gene>
<proteinExistence type="predicted"/>
<sequence length="176" mass="20815">MTVMTRSMQKSQITQISHDSIEPTIKQLNAFNHCKRWQDNDDNILKDIVKKNVITPNNIQEIANSLGRSYGSIKIRILTFYIKNDFDYENCDNEKMLNKYKFATMEDIEYYALKGFSIKAKLEYRLKKIYIEAKLEYSKKKISNIASTMIDKNNYDKVLKIIHSIYEEKVNNLLHI</sequence>
<accession>A0A7S9SUL4</accession>
<organism evidence="1">
    <name type="scientific">Virus NIOZ-UU159</name>
    <dbReference type="NCBI Taxonomy" id="2763270"/>
    <lineage>
        <taxon>Viruses</taxon>
    </lineage>
</organism>
<name>A0A7S9SUL4_9VIRU</name>
<evidence type="ECO:0000313" key="1">
    <source>
        <dbReference type="EMBL" id="QPI16538.1"/>
    </source>
</evidence>
<protein>
    <submittedName>
        <fullName evidence="1">Uncharacterized protein</fullName>
    </submittedName>
</protein>